<sequence length="308" mass="34830">MYLQIELVRNIQNLDCGRWKLMLESRGEKVFYVFNYIILGLFALSTLYPLLYVLSASLSSPQAVVTGDVFLYPKEFTLTAYKAVFKENGVWMGYANTIYYTVAGTFTSMVLTICGAYALSKKRLKGRTFFNLLISFTLIFAPGMIPMYLNFRDLHLLDSRFGIVIGFAVSTFNFIILRTFFQAIPEEIEEAARIDGAGDVRVLFGVVLPLSKAALATISLFYAVSRWNGYFWAMVLLRDEDKYPLQVLLNQLVVKMKPSESMLNDISYSTGETIIYATIIVAVIPIIVVYPFIQRHFVKGVMIGSLKG</sequence>
<dbReference type="CDD" id="cd06261">
    <property type="entry name" value="TM_PBP2"/>
    <property type="match status" value="1"/>
</dbReference>
<dbReference type="GO" id="GO:0005886">
    <property type="term" value="C:plasma membrane"/>
    <property type="evidence" value="ECO:0007669"/>
    <property type="project" value="UniProtKB-SubCell"/>
</dbReference>
<dbReference type="PROSITE" id="PS50928">
    <property type="entry name" value="ABC_TM1"/>
    <property type="match status" value="1"/>
</dbReference>
<comment type="similarity">
    <text evidence="7">Belongs to the binding-protein-dependent transport system permease family.</text>
</comment>
<evidence type="ECO:0000256" key="1">
    <source>
        <dbReference type="ARBA" id="ARBA00004651"/>
    </source>
</evidence>
<dbReference type="PANTHER" id="PTHR43744">
    <property type="entry name" value="ABC TRANSPORTER PERMEASE PROTEIN MG189-RELATED-RELATED"/>
    <property type="match status" value="1"/>
</dbReference>
<feature type="transmembrane region" description="Helical" evidence="7">
    <location>
        <begin position="98"/>
        <end position="117"/>
    </location>
</feature>
<keyword evidence="3" id="KW-1003">Cell membrane</keyword>
<evidence type="ECO:0000259" key="8">
    <source>
        <dbReference type="PROSITE" id="PS50928"/>
    </source>
</evidence>
<feature type="transmembrane region" description="Helical" evidence="7">
    <location>
        <begin position="161"/>
        <end position="181"/>
    </location>
</feature>
<evidence type="ECO:0000256" key="5">
    <source>
        <dbReference type="ARBA" id="ARBA00022989"/>
    </source>
</evidence>
<dbReference type="RefSeq" id="WP_221401404.1">
    <property type="nucleotide sequence ID" value="NZ_JACHXK010000010.1"/>
</dbReference>
<feature type="transmembrane region" description="Helical" evidence="7">
    <location>
        <begin position="274"/>
        <end position="293"/>
    </location>
</feature>
<name>A0A7W5B1H2_9BACL</name>
<reference evidence="9 10" key="1">
    <citation type="submission" date="2020-08" db="EMBL/GenBank/DDBJ databases">
        <title>Genomic Encyclopedia of Type Strains, Phase III (KMG-III): the genomes of soil and plant-associated and newly described type strains.</title>
        <authorList>
            <person name="Whitman W."/>
        </authorList>
    </citation>
    <scope>NUCLEOTIDE SEQUENCE [LARGE SCALE GENOMIC DNA]</scope>
    <source>
        <strain evidence="9 10">CECT 5862</strain>
    </source>
</reference>
<evidence type="ECO:0000313" key="9">
    <source>
        <dbReference type="EMBL" id="MBB3112141.1"/>
    </source>
</evidence>
<evidence type="ECO:0000256" key="4">
    <source>
        <dbReference type="ARBA" id="ARBA00022692"/>
    </source>
</evidence>
<comment type="subcellular location">
    <subcellularLocation>
        <location evidence="1 7">Cell membrane</location>
        <topology evidence="1 7">Multi-pass membrane protein</topology>
    </subcellularLocation>
</comment>
<dbReference type="AlphaFoldDB" id="A0A7W5B1H2"/>
<keyword evidence="10" id="KW-1185">Reference proteome</keyword>
<dbReference type="SUPFAM" id="SSF161098">
    <property type="entry name" value="MetI-like"/>
    <property type="match status" value="1"/>
</dbReference>
<accession>A0A7W5B1H2</accession>
<dbReference type="EMBL" id="JACHXK010000010">
    <property type="protein sequence ID" value="MBB3112141.1"/>
    <property type="molecule type" value="Genomic_DNA"/>
</dbReference>
<organism evidence="9 10">
    <name type="scientific">Paenibacillus phyllosphaerae</name>
    <dbReference type="NCBI Taxonomy" id="274593"/>
    <lineage>
        <taxon>Bacteria</taxon>
        <taxon>Bacillati</taxon>
        <taxon>Bacillota</taxon>
        <taxon>Bacilli</taxon>
        <taxon>Bacillales</taxon>
        <taxon>Paenibacillaceae</taxon>
        <taxon>Paenibacillus</taxon>
    </lineage>
</organism>
<evidence type="ECO:0000256" key="2">
    <source>
        <dbReference type="ARBA" id="ARBA00022448"/>
    </source>
</evidence>
<feature type="transmembrane region" description="Helical" evidence="7">
    <location>
        <begin position="129"/>
        <end position="149"/>
    </location>
</feature>
<evidence type="ECO:0000256" key="7">
    <source>
        <dbReference type="RuleBase" id="RU363032"/>
    </source>
</evidence>
<dbReference type="InterPro" id="IPR000515">
    <property type="entry name" value="MetI-like"/>
</dbReference>
<dbReference type="Proteomes" id="UP000570361">
    <property type="component" value="Unassembled WGS sequence"/>
</dbReference>
<comment type="caution">
    <text evidence="9">The sequence shown here is derived from an EMBL/GenBank/DDBJ whole genome shotgun (WGS) entry which is preliminary data.</text>
</comment>
<gene>
    <name evidence="9" type="ORF">FHS18_004219</name>
</gene>
<feature type="transmembrane region" description="Helical" evidence="7">
    <location>
        <begin position="30"/>
        <end position="51"/>
    </location>
</feature>
<keyword evidence="4 7" id="KW-0812">Transmembrane</keyword>
<feature type="domain" description="ABC transmembrane type-1" evidence="8">
    <location>
        <begin position="94"/>
        <end position="293"/>
    </location>
</feature>
<dbReference type="InterPro" id="IPR035906">
    <property type="entry name" value="MetI-like_sf"/>
</dbReference>
<dbReference type="Pfam" id="PF00528">
    <property type="entry name" value="BPD_transp_1"/>
    <property type="match status" value="1"/>
</dbReference>
<proteinExistence type="inferred from homology"/>
<dbReference type="GO" id="GO:0055085">
    <property type="term" value="P:transmembrane transport"/>
    <property type="evidence" value="ECO:0007669"/>
    <property type="project" value="InterPro"/>
</dbReference>
<dbReference type="Gene3D" id="1.10.3720.10">
    <property type="entry name" value="MetI-like"/>
    <property type="match status" value="1"/>
</dbReference>
<evidence type="ECO:0000256" key="6">
    <source>
        <dbReference type="ARBA" id="ARBA00023136"/>
    </source>
</evidence>
<evidence type="ECO:0000313" key="10">
    <source>
        <dbReference type="Proteomes" id="UP000570361"/>
    </source>
</evidence>
<evidence type="ECO:0000256" key="3">
    <source>
        <dbReference type="ARBA" id="ARBA00022475"/>
    </source>
</evidence>
<keyword evidence="6 7" id="KW-0472">Membrane</keyword>
<keyword evidence="2 7" id="KW-0813">Transport</keyword>
<feature type="transmembrane region" description="Helical" evidence="7">
    <location>
        <begin position="202"/>
        <end position="224"/>
    </location>
</feature>
<dbReference type="PANTHER" id="PTHR43744:SF9">
    <property type="entry name" value="POLYGALACTURONAN_RHAMNOGALACTURONAN TRANSPORT SYSTEM PERMEASE PROTEIN YTCP"/>
    <property type="match status" value="1"/>
</dbReference>
<protein>
    <submittedName>
        <fullName evidence="9">Putative aldouronate transport system permease protein</fullName>
    </submittedName>
</protein>
<keyword evidence="5 7" id="KW-1133">Transmembrane helix</keyword>